<dbReference type="AlphaFoldDB" id="A0A7I8WLG0"/>
<reference evidence="7" key="1">
    <citation type="submission" date="2020-09" db="EMBL/GenBank/DDBJ databases">
        <authorList>
            <person name="Kikuchi T."/>
        </authorList>
    </citation>
    <scope>NUCLEOTIDE SEQUENCE</scope>
    <source>
        <strain evidence="7">Ka4C1</strain>
    </source>
</reference>
<accession>A0A7I8WLG0</accession>
<dbReference type="GO" id="GO:0016126">
    <property type="term" value="P:sterol biosynthetic process"/>
    <property type="evidence" value="ECO:0007669"/>
    <property type="project" value="TreeGrafter"/>
</dbReference>
<evidence type="ECO:0000259" key="6">
    <source>
        <dbReference type="PROSITE" id="PS51685"/>
    </source>
</evidence>
<evidence type="ECO:0000256" key="5">
    <source>
        <dbReference type="PROSITE-ProRule" id="PRU01022"/>
    </source>
</evidence>
<dbReference type="Proteomes" id="UP000659654">
    <property type="component" value="Unassembled WGS sequence"/>
</dbReference>
<dbReference type="Gene3D" id="3.40.50.150">
    <property type="entry name" value="Vaccinia Virus protein VP39"/>
    <property type="match status" value="1"/>
</dbReference>
<dbReference type="CDD" id="cd02440">
    <property type="entry name" value="AdoMet_MTases"/>
    <property type="match status" value="1"/>
</dbReference>
<protein>
    <submittedName>
        <fullName evidence="7">(pine wood nematode) hypothetical protein</fullName>
    </submittedName>
</protein>
<evidence type="ECO:0000313" key="8">
    <source>
        <dbReference type="Proteomes" id="UP000659654"/>
    </source>
</evidence>
<evidence type="ECO:0000256" key="2">
    <source>
        <dbReference type="ARBA" id="ARBA00022679"/>
    </source>
</evidence>
<keyword evidence="3 5" id="KW-0949">S-adenosyl-L-methionine</keyword>
<dbReference type="GO" id="GO:0005783">
    <property type="term" value="C:endoplasmic reticulum"/>
    <property type="evidence" value="ECO:0007669"/>
    <property type="project" value="TreeGrafter"/>
</dbReference>
<dbReference type="InterPro" id="IPR050447">
    <property type="entry name" value="Erg6_SMT_methyltransf"/>
</dbReference>
<dbReference type="PANTHER" id="PTHR44068">
    <property type="entry name" value="ZGC:194242"/>
    <property type="match status" value="1"/>
</dbReference>
<organism evidence="7 8">
    <name type="scientific">Bursaphelenchus xylophilus</name>
    <name type="common">Pinewood nematode worm</name>
    <name type="synonym">Aphelenchoides xylophilus</name>
    <dbReference type="NCBI Taxonomy" id="6326"/>
    <lineage>
        <taxon>Eukaryota</taxon>
        <taxon>Metazoa</taxon>
        <taxon>Ecdysozoa</taxon>
        <taxon>Nematoda</taxon>
        <taxon>Chromadorea</taxon>
        <taxon>Rhabditida</taxon>
        <taxon>Tylenchina</taxon>
        <taxon>Tylenchomorpha</taxon>
        <taxon>Aphelenchoidea</taxon>
        <taxon>Aphelenchoididae</taxon>
        <taxon>Bursaphelenchus</taxon>
    </lineage>
</organism>
<evidence type="ECO:0000256" key="4">
    <source>
        <dbReference type="ARBA" id="ARBA00038188"/>
    </source>
</evidence>
<comment type="caution">
    <text evidence="7">The sequence shown here is derived from an EMBL/GenBank/DDBJ whole genome shotgun (WGS) entry which is preliminary data.</text>
</comment>
<feature type="domain" description="SAM-dependent methyltransferase Erg6/SMT-type" evidence="6">
    <location>
        <begin position="48"/>
        <end position="331"/>
    </location>
</feature>
<proteinExistence type="inferred from homology"/>
<evidence type="ECO:0000256" key="1">
    <source>
        <dbReference type="ARBA" id="ARBA00022603"/>
    </source>
</evidence>
<dbReference type="PANTHER" id="PTHR44068:SF1">
    <property type="entry name" value="HYPOTHETICAL LOC100005854"/>
    <property type="match status" value="1"/>
</dbReference>
<dbReference type="GO" id="GO:0003838">
    <property type="term" value="F:sterol 24-C-methyltransferase activity"/>
    <property type="evidence" value="ECO:0007669"/>
    <property type="project" value="TreeGrafter"/>
</dbReference>
<comment type="similarity">
    <text evidence="4 5">Belongs to the class I-like SAM-binding methyltransferase superfamily. Erg6/SMT family.</text>
</comment>
<dbReference type="InterPro" id="IPR029063">
    <property type="entry name" value="SAM-dependent_MTases_sf"/>
</dbReference>
<keyword evidence="1 5" id="KW-0489">Methyltransferase</keyword>
<sequence>MSIDMTSNFFRLLMHFRRHDLVAFNKDHERLFALAKKSNDHAEVTSHYYSVMSAVIDEYFNGNFHFVPPSKRGQSLEEALNSLHRRIAEELELKEGMTCVDIGCGIGTVIQEIAYTGASITGVTIAANEVEIGNKALEKLGCNERCKLIEADCHKMPFEDQSLDCAYAIYALKYFVDLKPVLEEVKRCLKPGGKLVIYDLVKTDKYDENNEEHRKIVEGLEFACGMPSLHHRSEMVDKCAEVGLQLSNSVNLCEETGKPYHYCFSHSKFFMWLVTSKTISTLIKTTQAMRILPKGFYKFNKTFLRGTVSKIVAGGKMGILDGGEILVFTRE</sequence>
<name>A0A7I8WLG0_BURXY</name>
<dbReference type="Proteomes" id="UP000582659">
    <property type="component" value="Unassembled WGS sequence"/>
</dbReference>
<dbReference type="InterPro" id="IPR013216">
    <property type="entry name" value="Methyltransf_11"/>
</dbReference>
<dbReference type="Pfam" id="PF08241">
    <property type="entry name" value="Methyltransf_11"/>
    <property type="match status" value="1"/>
</dbReference>
<dbReference type="SMR" id="A0A7I8WLG0"/>
<dbReference type="EMBL" id="CAJFCV020000003">
    <property type="protein sequence ID" value="CAG9105364.1"/>
    <property type="molecule type" value="Genomic_DNA"/>
</dbReference>
<dbReference type="SUPFAM" id="SSF53335">
    <property type="entry name" value="S-adenosyl-L-methionine-dependent methyltransferases"/>
    <property type="match status" value="1"/>
</dbReference>
<keyword evidence="8" id="KW-1185">Reference proteome</keyword>
<dbReference type="PROSITE" id="PS51685">
    <property type="entry name" value="SAM_MT_ERG6_SMT"/>
    <property type="match status" value="1"/>
</dbReference>
<dbReference type="OrthoDB" id="8300214at2759"/>
<evidence type="ECO:0000313" key="7">
    <source>
        <dbReference type="EMBL" id="CAD5219821.1"/>
    </source>
</evidence>
<evidence type="ECO:0000256" key="3">
    <source>
        <dbReference type="ARBA" id="ARBA00022691"/>
    </source>
</evidence>
<keyword evidence="2 5" id="KW-0808">Transferase</keyword>
<dbReference type="GO" id="GO:0032259">
    <property type="term" value="P:methylation"/>
    <property type="evidence" value="ECO:0007669"/>
    <property type="project" value="UniProtKB-KW"/>
</dbReference>
<dbReference type="EMBL" id="CAJFDI010000003">
    <property type="protein sequence ID" value="CAD5219821.1"/>
    <property type="molecule type" value="Genomic_DNA"/>
</dbReference>
<gene>
    <name evidence="7" type="ORF">BXYJ_LOCUS5870</name>
</gene>
<dbReference type="InterPro" id="IPR030384">
    <property type="entry name" value="MeTrfase_SMT"/>
</dbReference>